<accession>A0A399EUB7</accession>
<dbReference type="SMART" id="SM00966">
    <property type="entry name" value="SpoVT_AbrB"/>
    <property type="match status" value="1"/>
</dbReference>
<reference evidence="5 6" key="1">
    <citation type="submission" date="2018-08" db="EMBL/GenBank/DDBJ databases">
        <title>Meiothermus terrae DSM 26712 genome sequencing project.</title>
        <authorList>
            <person name="Da Costa M.S."/>
            <person name="Albuquerque L."/>
            <person name="Raposo P."/>
            <person name="Froufe H.J.C."/>
            <person name="Barroso C.S."/>
            <person name="Egas C."/>
        </authorList>
    </citation>
    <scope>NUCLEOTIDE SEQUENCE [LARGE SCALE GENOMIC DNA]</scope>
    <source>
        <strain evidence="5 6">DSM 26712</strain>
    </source>
</reference>
<dbReference type="PANTHER" id="PTHR37550">
    <property type="entry name" value="ANTITOXIN VAPB1"/>
    <property type="match status" value="1"/>
</dbReference>
<evidence type="ECO:0000313" key="5">
    <source>
        <dbReference type="EMBL" id="RIH87086.1"/>
    </source>
</evidence>
<dbReference type="InterPro" id="IPR047976">
    <property type="entry name" value="Anti_VapB2-like"/>
</dbReference>
<dbReference type="InterPro" id="IPR007159">
    <property type="entry name" value="SpoVT-AbrB_dom"/>
</dbReference>
<comment type="similarity">
    <text evidence="1">Belongs to the VapB family.</text>
</comment>
<evidence type="ECO:0000313" key="6">
    <source>
        <dbReference type="Proteomes" id="UP000265715"/>
    </source>
</evidence>
<evidence type="ECO:0000256" key="1">
    <source>
        <dbReference type="ARBA" id="ARBA00007924"/>
    </source>
</evidence>
<feature type="compositionally biased region" description="Basic and acidic residues" evidence="3">
    <location>
        <begin position="76"/>
        <end position="88"/>
    </location>
</feature>
<dbReference type="GO" id="GO:0003677">
    <property type="term" value="F:DNA binding"/>
    <property type="evidence" value="ECO:0007669"/>
    <property type="project" value="UniProtKB-UniRule"/>
</dbReference>
<protein>
    <submittedName>
        <fullName evidence="5">Antitoxin VapB1</fullName>
    </submittedName>
</protein>
<dbReference type="RefSeq" id="WP_119314432.1">
    <property type="nucleotide sequence ID" value="NZ_QXDL01000039.1"/>
</dbReference>
<name>A0A399EUB7_9DEIN</name>
<dbReference type="PROSITE" id="PS51740">
    <property type="entry name" value="SPOVT_ABRB"/>
    <property type="match status" value="1"/>
</dbReference>
<proteinExistence type="inferred from homology"/>
<dbReference type="Pfam" id="PF04014">
    <property type="entry name" value="MazE_antitoxin"/>
    <property type="match status" value="1"/>
</dbReference>
<dbReference type="OrthoDB" id="9810009at2"/>
<keyword evidence="2" id="KW-0238">DNA-binding</keyword>
<feature type="domain" description="SpoVT-AbrB" evidence="4">
    <location>
        <begin position="7"/>
        <end position="47"/>
    </location>
</feature>
<dbReference type="EMBL" id="QXDL01000039">
    <property type="protein sequence ID" value="RIH87086.1"/>
    <property type="molecule type" value="Genomic_DNA"/>
</dbReference>
<evidence type="ECO:0000256" key="3">
    <source>
        <dbReference type="SAM" id="MobiDB-lite"/>
    </source>
</evidence>
<keyword evidence="6" id="KW-1185">Reference proteome</keyword>
<comment type="caution">
    <text evidence="5">The sequence shown here is derived from an EMBL/GenBank/DDBJ whole genome shotgun (WGS) entry which is preliminary data.</text>
</comment>
<dbReference type="AlphaFoldDB" id="A0A399EUB7"/>
<dbReference type="Gene3D" id="2.10.260.10">
    <property type="match status" value="1"/>
</dbReference>
<organism evidence="5 6">
    <name type="scientific">Calidithermus terrae</name>
    <dbReference type="NCBI Taxonomy" id="1408545"/>
    <lineage>
        <taxon>Bacteria</taxon>
        <taxon>Thermotogati</taxon>
        <taxon>Deinococcota</taxon>
        <taxon>Deinococci</taxon>
        <taxon>Thermales</taxon>
        <taxon>Thermaceae</taxon>
        <taxon>Calidithermus</taxon>
    </lineage>
</organism>
<dbReference type="Proteomes" id="UP000265715">
    <property type="component" value="Unassembled WGS sequence"/>
</dbReference>
<dbReference type="InterPro" id="IPR051734">
    <property type="entry name" value="VapB_TA_antitoxins"/>
</dbReference>
<gene>
    <name evidence="5" type="primary">vapB1</name>
    <name evidence="5" type="ORF">Mterra_01268</name>
</gene>
<dbReference type="SUPFAM" id="SSF89447">
    <property type="entry name" value="AbrB/MazE/MraZ-like"/>
    <property type="match status" value="1"/>
</dbReference>
<sequence length="88" mass="9975">MPQPKTTKVFKSGNSQAVRLPKEFQFDVDEVEIFRRGDEVVLRKKPGNLAGLFEALAALGEGEPFLPEGRQQPQAQERDFSGWDKDDR</sequence>
<evidence type="ECO:0000256" key="2">
    <source>
        <dbReference type="PROSITE-ProRule" id="PRU01076"/>
    </source>
</evidence>
<feature type="region of interest" description="Disordered" evidence="3">
    <location>
        <begin position="63"/>
        <end position="88"/>
    </location>
</feature>
<dbReference type="InterPro" id="IPR037914">
    <property type="entry name" value="SpoVT-AbrB_sf"/>
</dbReference>
<dbReference type="PANTHER" id="PTHR37550:SF3">
    <property type="entry name" value="ANTITOXIN VAPB1"/>
    <property type="match status" value="1"/>
</dbReference>
<dbReference type="NCBIfam" id="NF040493">
    <property type="entry name" value="TA_anti_VapB"/>
    <property type="match status" value="1"/>
</dbReference>
<evidence type="ECO:0000259" key="4">
    <source>
        <dbReference type="PROSITE" id="PS51740"/>
    </source>
</evidence>